<comment type="caution">
    <text evidence="10">The sequence shown here is derived from an EMBL/GenBank/DDBJ whole genome shotgun (WGS) entry which is preliminary data.</text>
</comment>
<dbReference type="Pfam" id="PF12937">
    <property type="entry name" value="F-box-like"/>
    <property type="match status" value="1"/>
</dbReference>
<keyword evidence="7" id="KW-0539">Nucleus</keyword>
<dbReference type="SUPFAM" id="SSF81383">
    <property type="entry name" value="F-box domain"/>
    <property type="match status" value="1"/>
</dbReference>
<organism evidence="10 11">
    <name type="scientific">Phytophthora fragariaefolia</name>
    <dbReference type="NCBI Taxonomy" id="1490495"/>
    <lineage>
        <taxon>Eukaryota</taxon>
        <taxon>Sar</taxon>
        <taxon>Stramenopiles</taxon>
        <taxon>Oomycota</taxon>
        <taxon>Peronosporomycetes</taxon>
        <taxon>Peronosporales</taxon>
        <taxon>Peronosporaceae</taxon>
        <taxon>Phytophthora</taxon>
    </lineage>
</organism>
<keyword evidence="6" id="KW-0804">Transcription</keyword>
<evidence type="ECO:0000256" key="7">
    <source>
        <dbReference type="ARBA" id="ARBA00023242"/>
    </source>
</evidence>
<dbReference type="Gene3D" id="3.30.160.60">
    <property type="entry name" value="Classic Zinc Finger"/>
    <property type="match status" value="1"/>
</dbReference>
<dbReference type="PROSITE" id="PS50157">
    <property type="entry name" value="ZINC_FINGER_C2H2_2"/>
    <property type="match status" value="1"/>
</dbReference>
<evidence type="ECO:0000256" key="3">
    <source>
        <dbReference type="ARBA" id="ARBA00022771"/>
    </source>
</evidence>
<dbReference type="InterPro" id="IPR036047">
    <property type="entry name" value="F-box-like_dom_sf"/>
</dbReference>
<evidence type="ECO:0000313" key="11">
    <source>
        <dbReference type="Proteomes" id="UP001165121"/>
    </source>
</evidence>
<gene>
    <name evidence="10" type="ORF">Pfra01_002142400</name>
</gene>
<evidence type="ECO:0000256" key="4">
    <source>
        <dbReference type="ARBA" id="ARBA00022833"/>
    </source>
</evidence>
<dbReference type="GO" id="GO:0008270">
    <property type="term" value="F:zinc ion binding"/>
    <property type="evidence" value="ECO:0007669"/>
    <property type="project" value="UniProtKB-KW"/>
</dbReference>
<keyword evidence="4" id="KW-0862">Zinc</keyword>
<dbReference type="PANTHER" id="PTHR46179">
    <property type="entry name" value="ZINC FINGER PROTEIN"/>
    <property type="match status" value="1"/>
</dbReference>
<evidence type="ECO:0000256" key="8">
    <source>
        <dbReference type="PROSITE-ProRule" id="PRU00042"/>
    </source>
</evidence>
<comment type="subcellular location">
    <subcellularLocation>
        <location evidence="1">Nucleus</location>
    </subcellularLocation>
</comment>
<evidence type="ECO:0000256" key="2">
    <source>
        <dbReference type="ARBA" id="ARBA00022723"/>
    </source>
</evidence>
<accession>A0A9W6Y441</accession>
<name>A0A9W6Y441_9STRA</name>
<protein>
    <submittedName>
        <fullName evidence="10">Unnamed protein product</fullName>
    </submittedName>
</protein>
<dbReference type="Proteomes" id="UP001165121">
    <property type="component" value="Unassembled WGS sequence"/>
</dbReference>
<dbReference type="GO" id="GO:0006357">
    <property type="term" value="P:regulation of transcription by RNA polymerase II"/>
    <property type="evidence" value="ECO:0007669"/>
    <property type="project" value="TreeGrafter"/>
</dbReference>
<evidence type="ECO:0000259" key="9">
    <source>
        <dbReference type="PROSITE" id="PS50157"/>
    </source>
</evidence>
<dbReference type="InterPro" id="IPR001810">
    <property type="entry name" value="F-box_dom"/>
</dbReference>
<dbReference type="EMBL" id="BSXT01003081">
    <property type="protein sequence ID" value="GMF52374.1"/>
    <property type="molecule type" value="Genomic_DNA"/>
</dbReference>
<evidence type="ECO:0000256" key="1">
    <source>
        <dbReference type="ARBA" id="ARBA00004123"/>
    </source>
</evidence>
<dbReference type="InterPro" id="IPR051061">
    <property type="entry name" value="Zinc_finger_trans_reg"/>
</dbReference>
<dbReference type="GO" id="GO:0005634">
    <property type="term" value="C:nucleus"/>
    <property type="evidence" value="ECO:0007669"/>
    <property type="project" value="UniProtKB-SubCell"/>
</dbReference>
<dbReference type="InterPro" id="IPR013087">
    <property type="entry name" value="Znf_C2H2_type"/>
</dbReference>
<dbReference type="Gene3D" id="1.20.1280.50">
    <property type="match status" value="1"/>
</dbReference>
<keyword evidence="3 8" id="KW-0863">Zinc-finger</keyword>
<dbReference type="PANTHER" id="PTHR46179:SF13">
    <property type="entry name" value="C2H2-TYPE DOMAIN-CONTAINING PROTEIN"/>
    <property type="match status" value="1"/>
</dbReference>
<dbReference type="PROSITE" id="PS00028">
    <property type="entry name" value="ZINC_FINGER_C2H2_1"/>
    <property type="match status" value="2"/>
</dbReference>
<proteinExistence type="predicted"/>
<feature type="domain" description="C2H2-type" evidence="9">
    <location>
        <begin position="557"/>
        <end position="586"/>
    </location>
</feature>
<dbReference type="AlphaFoldDB" id="A0A9W6Y441"/>
<sequence>MTCFPVWSTLQPFAALAALRYPELFVRALQEHSAVDKRGQRANCDFAVVAGIWRLVEELSKGDKERQDKVTHVVSSLLGFASAKLLFCKRNPKDEAKMMDAHLDDQLLEKFFTGLQAFSFTCWRAHAVLKQTLADALRDALAIPESRAKTHVVPQRIAVFTAAASMLVKDLAADVVSMLLERIRGGSEDVQRLLLPFLIGFCAHLDLVPVPSVLELLDLLVTLYKAVPEDAGHPESQRQRRLEFVFYIMYIALHRCQAVDTLRKEVSSEAAAVKERLSQFQMRLCGEIVYEDFYVAAPVHWIARVWKHWVFLSDEDVQAFVSDAHDNDNETQDEFKARVAAWKAWEALVAFRPPSFGHFSQMKALLKPHLISSSPLTDAADEHGLVMQARKRRRTEAVAKNAVDPEKLERSFDVLLLPDVMERVCSFMSAKRLCRMALVCRDFAALGRRASLWRPLYLRMGFSSITTKRAVLPPAPVECAHGDSYAHDWRQLYQSRWKVLRRLRRSQRRAIEAAQSEDRESESPDTCVPQICSLCGCDQVFKNAGDLDAHLTRHRTFSCVEPSCGVSFLGPQKLQQHMREHAAAVEPTNAPRLACGYRDCKKTYATARGLSAHCQKQRHYDSSSETSDAD</sequence>
<dbReference type="SMART" id="SM00355">
    <property type="entry name" value="ZnF_C2H2"/>
    <property type="match status" value="3"/>
</dbReference>
<evidence type="ECO:0000256" key="5">
    <source>
        <dbReference type="ARBA" id="ARBA00023015"/>
    </source>
</evidence>
<keyword evidence="2" id="KW-0479">Metal-binding</keyword>
<evidence type="ECO:0000256" key="6">
    <source>
        <dbReference type="ARBA" id="ARBA00023163"/>
    </source>
</evidence>
<keyword evidence="5" id="KW-0805">Transcription regulation</keyword>
<dbReference type="OrthoDB" id="102803at2759"/>
<evidence type="ECO:0000313" key="10">
    <source>
        <dbReference type="EMBL" id="GMF52374.1"/>
    </source>
</evidence>
<reference evidence="10" key="1">
    <citation type="submission" date="2023-04" db="EMBL/GenBank/DDBJ databases">
        <title>Phytophthora fragariaefolia NBRC 109709.</title>
        <authorList>
            <person name="Ichikawa N."/>
            <person name="Sato H."/>
            <person name="Tonouchi N."/>
        </authorList>
    </citation>
    <scope>NUCLEOTIDE SEQUENCE</scope>
    <source>
        <strain evidence="10">NBRC 109709</strain>
    </source>
</reference>
<keyword evidence="11" id="KW-1185">Reference proteome</keyword>